<feature type="signal peptide" evidence="1">
    <location>
        <begin position="1"/>
        <end position="17"/>
    </location>
</feature>
<evidence type="ECO:0008006" key="4">
    <source>
        <dbReference type="Google" id="ProtNLM"/>
    </source>
</evidence>
<sequence>MLTFLGLILALTLVACSGTNSNDGSQNDYFSKVLEEYDKKIEAIEKENGTSSKHYSQI</sequence>
<keyword evidence="3" id="KW-1185">Reference proteome</keyword>
<keyword evidence="1" id="KW-0732">Signal</keyword>
<dbReference type="STRING" id="35623.Aocu_04210"/>
<accession>A0A061AAS3</accession>
<proteinExistence type="predicted"/>
<protein>
    <recommendedName>
        <fullName evidence="4">Prokaryotic membrane lipoprotein lipid attachment site profile</fullName>
    </recommendedName>
</protein>
<evidence type="ECO:0000313" key="2">
    <source>
        <dbReference type="EMBL" id="CDR30494.1"/>
    </source>
</evidence>
<dbReference type="KEGG" id="aoc:Aocu_04210"/>
<dbReference type="EMBL" id="LK028559">
    <property type="protein sequence ID" value="CDR30494.1"/>
    <property type="molecule type" value="Genomic_DNA"/>
</dbReference>
<reference evidence="3" key="1">
    <citation type="submission" date="2014-05" db="EMBL/GenBank/DDBJ databases">
        <authorList>
            <person name="Kube M."/>
        </authorList>
    </citation>
    <scope>NUCLEOTIDE SEQUENCE [LARGE SCALE GENOMIC DNA]</scope>
</reference>
<gene>
    <name evidence="2" type="ORF">Aocu_04210</name>
</gene>
<organism evidence="2 3">
    <name type="scientific">Acholeplasma oculi</name>
    <dbReference type="NCBI Taxonomy" id="35623"/>
    <lineage>
        <taxon>Bacteria</taxon>
        <taxon>Bacillati</taxon>
        <taxon>Mycoplasmatota</taxon>
        <taxon>Mollicutes</taxon>
        <taxon>Acholeplasmatales</taxon>
        <taxon>Acholeplasmataceae</taxon>
        <taxon>Acholeplasma</taxon>
    </lineage>
</organism>
<dbReference type="InParanoid" id="A0A061AAS3"/>
<name>A0A061AAS3_9MOLU</name>
<evidence type="ECO:0000256" key="1">
    <source>
        <dbReference type="SAM" id="SignalP"/>
    </source>
</evidence>
<dbReference type="Proteomes" id="UP000032434">
    <property type="component" value="Chromosome 1"/>
</dbReference>
<evidence type="ECO:0000313" key="3">
    <source>
        <dbReference type="Proteomes" id="UP000032434"/>
    </source>
</evidence>
<dbReference type="HOGENOM" id="CLU_2968708_0_0_14"/>
<feature type="chain" id="PRO_5001593206" description="Prokaryotic membrane lipoprotein lipid attachment site profile" evidence="1">
    <location>
        <begin position="18"/>
        <end position="58"/>
    </location>
</feature>
<dbReference type="AlphaFoldDB" id="A0A061AAS3"/>
<dbReference type="PATRIC" id="fig|35623.3.peg.422"/>
<dbReference type="RefSeq" id="WP_168711919.1">
    <property type="nucleotide sequence ID" value="NZ_UFRU01000001.1"/>
</dbReference>